<feature type="non-terminal residue" evidence="6">
    <location>
        <position position="1"/>
    </location>
</feature>
<feature type="repeat" description="ANK" evidence="3">
    <location>
        <begin position="138"/>
        <end position="165"/>
    </location>
</feature>
<dbReference type="PANTHER" id="PTHR24178">
    <property type="entry name" value="MOLTING PROTEIN MLT-4"/>
    <property type="match status" value="1"/>
</dbReference>
<dbReference type="PROSITE" id="PS50297">
    <property type="entry name" value="ANK_REP_REGION"/>
    <property type="match status" value="3"/>
</dbReference>
<feature type="repeat" description="ANK" evidence="3">
    <location>
        <begin position="70"/>
        <end position="96"/>
    </location>
</feature>
<evidence type="ECO:0000256" key="2">
    <source>
        <dbReference type="ARBA" id="ARBA00023043"/>
    </source>
</evidence>
<accession>A0AA38GUE6</accession>
<keyword evidence="4" id="KW-1133">Transmembrane helix</keyword>
<feature type="transmembrane region" description="Helical" evidence="4">
    <location>
        <begin position="410"/>
        <end position="434"/>
    </location>
</feature>
<evidence type="ECO:0000313" key="7">
    <source>
        <dbReference type="Proteomes" id="UP000824469"/>
    </source>
</evidence>
<feature type="transmembrane region" description="Helical" evidence="4">
    <location>
        <begin position="369"/>
        <end position="398"/>
    </location>
</feature>
<proteinExistence type="predicted"/>
<feature type="transmembrane region" description="Helical" evidence="4">
    <location>
        <begin position="495"/>
        <end position="512"/>
    </location>
</feature>
<keyword evidence="7" id="KW-1185">Reference proteome</keyword>
<comment type="caution">
    <text evidence="6">The sequence shown here is derived from an EMBL/GenBank/DDBJ whole genome shotgun (WGS) entry which is preliminary data.</text>
</comment>
<dbReference type="Pfam" id="PF13962">
    <property type="entry name" value="PGG"/>
    <property type="match status" value="1"/>
</dbReference>
<dbReference type="PANTHER" id="PTHR24178:SF9">
    <property type="entry name" value="ANK_REP_REGION DOMAIN-CONTAINING PROTEIN"/>
    <property type="match status" value="1"/>
</dbReference>
<gene>
    <name evidence="6" type="ORF">KI387_001250</name>
</gene>
<dbReference type="AlphaFoldDB" id="A0AA38GUE6"/>
<keyword evidence="4" id="KW-0812">Transmembrane</keyword>
<evidence type="ECO:0000256" key="3">
    <source>
        <dbReference type="PROSITE-ProRule" id="PRU00023"/>
    </source>
</evidence>
<name>A0AA38GUE6_TAXCH</name>
<dbReference type="PROSITE" id="PS50088">
    <property type="entry name" value="ANK_REPEAT"/>
    <property type="match status" value="3"/>
</dbReference>
<feature type="transmembrane region" description="Helical" evidence="4">
    <location>
        <begin position="344"/>
        <end position="363"/>
    </location>
</feature>
<keyword evidence="1" id="KW-0677">Repeat</keyword>
<evidence type="ECO:0000256" key="4">
    <source>
        <dbReference type="SAM" id="Phobius"/>
    </source>
</evidence>
<dbReference type="InterPro" id="IPR002110">
    <property type="entry name" value="Ankyrin_rpt"/>
</dbReference>
<dbReference type="SMART" id="SM00248">
    <property type="entry name" value="ANK"/>
    <property type="match status" value="7"/>
</dbReference>
<sequence length="539" mass="59851">MDTRLYEAAARGNVSALSEFMNERGSHLLSEVTPGGNTALHLAAYYNHLEIVRVLLQYLPSEHLGVQNLQGNTAIHEAAKAGWYEIVNLLLASNKDAGNIVNNAGETALFKACEGGHLDIVKKLLPYTSSEHDNRTSDGQTPLHSAIFKGHTGVIEILLEHRSELLRKVDHSGRTPLHSAACVAEKSQIATLLMQKDRGLCYKVDKNCQSALHFAVKEGNVDLAEEILNYCKDCIEIVDSDGRNVLHLAAENAVQIFGRISRRIKRLVELLLVSKGGLRLINNLDNKGRTALDIVIEKMDSDDRLFFGMRRLLEENGAQMTPNMVEKSSQRSSARETPMWKMQIISVNAVLIATVAFAAAFTLNFNQDSIFFVVLVICNALAFCSSITSTILLMYALYGNKEDSLLLQTSLNGLWIALVALVIEFGSAMFIIIHPKHPNVAAMVWFMAIIVPITIRVLIFRSKEYVFSQDKHYIWVFVIFVGVAFILGISIRVKLVSAITTTLGFLLFLVIVNSMKTSSSRKHFSRDDGFSGAVWDTLR</sequence>
<evidence type="ECO:0000259" key="5">
    <source>
        <dbReference type="Pfam" id="PF13962"/>
    </source>
</evidence>
<dbReference type="Proteomes" id="UP000824469">
    <property type="component" value="Unassembled WGS sequence"/>
</dbReference>
<dbReference type="SUPFAM" id="SSF48403">
    <property type="entry name" value="Ankyrin repeat"/>
    <property type="match status" value="1"/>
</dbReference>
<dbReference type="InterPro" id="IPR026961">
    <property type="entry name" value="PGG_dom"/>
</dbReference>
<dbReference type="Pfam" id="PF12796">
    <property type="entry name" value="Ank_2"/>
    <property type="match status" value="3"/>
</dbReference>
<reference evidence="6 7" key="1">
    <citation type="journal article" date="2021" name="Nat. Plants">
        <title>The Taxus genome provides insights into paclitaxel biosynthesis.</title>
        <authorList>
            <person name="Xiong X."/>
            <person name="Gou J."/>
            <person name="Liao Q."/>
            <person name="Li Y."/>
            <person name="Zhou Q."/>
            <person name="Bi G."/>
            <person name="Li C."/>
            <person name="Du R."/>
            <person name="Wang X."/>
            <person name="Sun T."/>
            <person name="Guo L."/>
            <person name="Liang H."/>
            <person name="Lu P."/>
            <person name="Wu Y."/>
            <person name="Zhang Z."/>
            <person name="Ro D.K."/>
            <person name="Shang Y."/>
            <person name="Huang S."/>
            <person name="Yan J."/>
        </authorList>
    </citation>
    <scope>NUCLEOTIDE SEQUENCE [LARGE SCALE GENOMIC DNA]</scope>
    <source>
        <strain evidence="6">Ta-2019</strain>
    </source>
</reference>
<dbReference type="InterPro" id="IPR036770">
    <property type="entry name" value="Ankyrin_rpt-contain_sf"/>
</dbReference>
<feature type="domain" description="PGG" evidence="5">
    <location>
        <begin position="342"/>
        <end position="431"/>
    </location>
</feature>
<dbReference type="EMBL" id="JAHRHJ020000001">
    <property type="protein sequence ID" value="KAH9329142.1"/>
    <property type="molecule type" value="Genomic_DNA"/>
</dbReference>
<feature type="transmembrane region" description="Helical" evidence="4">
    <location>
        <begin position="472"/>
        <end position="489"/>
    </location>
</feature>
<keyword evidence="4" id="KW-0472">Membrane</keyword>
<keyword evidence="2 3" id="KW-0040">ANK repeat</keyword>
<feature type="transmembrane region" description="Helical" evidence="4">
    <location>
        <begin position="440"/>
        <end position="460"/>
    </location>
</feature>
<organism evidence="6 7">
    <name type="scientific">Taxus chinensis</name>
    <name type="common">Chinese yew</name>
    <name type="synonym">Taxus wallichiana var. chinensis</name>
    <dbReference type="NCBI Taxonomy" id="29808"/>
    <lineage>
        <taxon>Eukaryota</taxon>
        <taxon>Viridiplantae</taxon>
        <taxon>Streptophyta</taxon>
        <taxon>Embryophyta</taxon>
        <taxon>Tracheophyta</taxon>
        <taxon>Spermatophyta</taxon>
        <taxon>Pinopsida</taxon>
        <taxon>Pinidae</taxon>
        <taxon>Conifers II</taxon>
        <taxon>Cupressales</taxon>
        <taxon>Taxaceae</taxon>
        <taxon>Taxus</taxon>
    </lineage>
</organism>
<dbReference type="Gene3D" id="1.25.40.20">
    <property type="entry name" value="Ankyrin repeat-containing domain"/>
    <property type="match status" value="3"/>
</dbReference>
<evidence type="ECO:0000313" key="6">
    <source>
        <dbReference type="EMBL" id="KAH9329142.1"/>
    </source>
</evidence>
<feature type="repeat" description="ANK" evidence="3">
    <location>
        <begin position="35"/>
        <end position="57"/>
    </location>
</feature>
<protein>
    <recommendedName>
        <fullName evidence="5">PGG domain-containing protein</fullName>
    </recommendedName>
</protein>
<evidence type="ECO:0000256" key="1">
    <source>
        <dbReference type="ARBA" id="ARBA00022737"/>
    </source>
</evidence>